<feature type="compositionally biased region" description="Low complexity" evidence="1">
    <location>
        <begin position="124"/>
        <end position="139"/>
    </location>
</feature>
<dbReference type="AlphaFoldDB" id="A0A9W9XZW4"/>
<feature type="chain" id="PRO_5040872582" evidence="2">
    <location>
        <begin position="19"/>
        <end position="195"/>
    </location>
</feature>
<reference evidence="3" key="1">
    <citation type="submission" date="2022-12" db="EMBL/GenBank/DDBJ databases">
        <authorList>
            <person name="Petersen C."/>
        </authorList>
    </citation>
    <scope>NUCLEOTIDE SEQUENCE</scope>
    <source>
        <strain evidence="3">IBT 29495</strain>
    </source>
</reference>
<name>A0A9W9XZW4_9EURO</name>
<evidence type="ECO:0000313" key="4">
    <source>
        <dbReference type="Proteomes" id="UP001149954"/>
    </source>
</evidence>
<reference evidence="3" key="2">
    <citation type="journal article" date="2023" name="IMA Fungus">
        <title>Comparative genomic study of the Penicillium genus elucidates a diverse pangenome and 15 lateral gene transfer events.</title>
        <authorList>
            <person name="Petersen C."/>
            <person name="Sorensen T."/>
            <person name="Nielsen M.R."/>
            <person name="Sondergaard T.E."/>
            <person name="Sorensen J.L."/>
            <person name="Fitzpatrick D.A."/>
            <person name="Frisvad J.C."/>
            <person name="Nielsen K.L."/>
        </authorList>
    </citation>
    <scope>NUCLEOTIDE SEQUENCE</scope>
    <source>
        <strain evidence="3">IBT 29495</strain>
    </source>
</reference>
<feature type="signal peptide" evidence="2">
    <location>
        <begin position="1"/>
        <end position="18"/>
    </location>
</feature>
<feature type="region of interest" description="Disordered" evidence="1">
    <location>
        <begin position="122"/>
        <end position="167"/>
    </location>
</feature>
<keyword evidence="4" id="KW-1185">Reference proteome</keyword>
<evidence type="ECO:0000313" key="3">
    <source>
        <dbReference type="EMBL" id="KAJ5512920.1"/>
    </source>
</evidence>
<dbReference type="Proteomes" id="UP001149954">
    <property type="component" value="Unassembled WGS sequence"/>
</dbReference>
<protein>
    <submittedName>
        <fullName evidence="3">Uncharacterized protein</fullName>
    </submittedName>
</protein>
<comment type="caution">
    <text evidence="3">The sequence shown here is derived from an EMBL/GenBank/DDBJ whole genome shotgun (WGS) entry which is preliminary data.</text>
</comment>
<evidence type="ECO:0000256" key="2">
    <source>
        <dbReference type="SAM" id="SignalP"/>
    </source>
</evidence>
<organism evidence="3 4">
    <name type="scientific">Penicillium fimorum</name>
    <dbReference type="NCBI Taxonomy" id="1882269"/>
    <lineage>
        <taxon>Eukaryota</taxon>
        <taxon>Fungi</taxon>
        <taxon>Dikarya</taxon>
        <taxon>Ascomycota</taxon>
        <taxon>Pezizomycotina</taxon>
        <taxon>Eurotiomycetes</taxon>
        <taxon>Eurotiomycetidae</taxon>
        <taxon>Eurotiales</taxon>
        <taxon>Aspergillaceae</taxon>
        <taxon>Penicillium</taxon>
    </lineage>
</organism>
<keyword evidence="2" id="KW-0732">Signal</keyword>
<gene>
    <name evidence="3" type="ORF">N7463_002472</name>
</gene>
<evidence type="ECO:0000256" key="1">
    <source>
        <dbReference type="SAM" id="MobiDB-lite"/>
    </source>
</evidence>
<proteinExistence type="predicted"/>
<accession>A0A9W9XZW4</accession>
<feature type="compositionally biased region" description="Low complexity" evidence="1">
    <location>
        <begin position="151"/>
        <end position="167"/>
    </location>
</feature>
<dbReference type="EMBL" id="JAPWDS010000002">
    <property type="protein sequence ID" value="KAJ5512920.1"/>
    <property type="molecule type" value="Genomic_DNA"/>
</dbReference>
<sequence length="195" mass="19693">MFSVYALALSAAIVPATANVVTIQIGRGKETTTGVGQVVGLSESLTSYVIEEIPGTIVVGPSTYYQTWRYPDGDTLAPSSIGCTVYMSDADSGSTTVSSLPSLVNEGAILVVTITATNTGVRPEATAETNSATHASTTAEETKAGKNAKITSTPTGDSSSSLTSGGVVATTSSGAAARLNRSWIGSAFEAVLAAF</sequence>
<dbReference type="OrthoDB" id="4362134at2759"/>